<dbReference type="PIRSF" id="PIRSF010130">
    <property type="entry name" value="PduL"/>
    <property type="match status" value="1"/>
</dbReference>
<comment type="catalytic activity">
    <reaction evidence="9 10">
        <text>propanoyl-CoA + phosphate = propanoyl phosphate + CoA</text>
        <dbReference type="Rhea" id="RHEA:28046"/>
        <dbReference type="ChEBI" id="CHEBI:43474"/>
        <dbReference type="ChEBI" id="CHEBI:57287"/>
        <dbReference type="ChEBI" id="CHEBI:57392"/>
        <dbReference type="ChEBI" id="CHEBI:58933"/>
        <dbReference type="EC" id="2.3.1.222"/>
    </reaction>
</comment>
<sequence length="205" mass="22968">MGENGEIVIEEANNNPYNKIPVEASGRHIHLSQEDMDSLFGQGYEMTVVKELSQPGQYQYKERVTLIGPKGTIQRVAILGPVRGRTQIEISLTDAVVLGIKPPIRESGDLDGAEALFVSTPRNVLKVEEGVIVAKRHIHMTEEDAKKLNVKDKDIVKVKINSKRPVIFEEVVVRANKNYKLSMHIDYDEANAVALEKETYGEILY</sequence>
<evidence type="ECO:0000256" key="6">
    <source>
        <dbReference type="ARBA" id="ARBA00022723"/>
    </source>
</evidence>
<dbReference type="PANTHER" id="PTHR39453:SF1">
    <property type="entry name" value="PHOSPHATE PROPANOYLTRANSFERASE"/>
    <property type="match status" value="1"/>
</dbReference>
<evidence type="ECO:0000256" key="9">
    <source>
        <dbReference type="ARBA" id="ARBA00047589"/>
    </source>
</evidence>
<comment type="cofactor">
    <cofactor evidence="1">
        <name>Zn(2+)</name>
        <dbReference type="ChEBI" id="CHEBI:29105"/>
    </cofactor>
</comment>
<keyword evidence="5 10" id="KW-0808">Transferase</keyword>
<organism evidence="11 12">
    <name type="scientific">Tissierella simiarum</name>
    <dbReference type="NCBI Taxonomy" id="2841534"/>
    <lineage>
        <taxon>Bacteria</taxon>
        <taxon>Bacillati</taxon>
        <taxon>Bacillota</taxon>
        <taxon>Tissierellia</taxon>
        <taxon>Tissierellales</taxon>
        <taxon>Tissierellaceae</taxon>
        <taxon>Tissierella</taxon>
    </lineage>
</organism>
<dbReference type="PANTHER" id="PTHR39453">
    <property type="entry name" value="PHOSPHATE PROPANOYLTRANSFERASE"/>
    <property type="match status" value="1"/>
</dbReference>
<keyword evidence="7" id="KW-0862">Zinc</keyword>
<evidence type="ECO:0000256" key="4">
    <source>
        <dbReference type="ARBA" id="ARBA00020837"/>
    </source>
</evidence>
<reference evidence="11 12" key="1">
    <citation type="submission" date="2021-06" db="EMBL/GenBank/DDBJ databases">
        <authorList>
            <person name="Sun Q."/>
            <person name="Li D."/>
        </authorList>
    </citation>
    <scope>NUCLEOTIDE SEQUENCE [LARGE SCALE GENOMIC DNA]</scope>
    <source>
        <strain evidence="11 12">MSJ-40</strain>
    </source>
</reference>
<accession>A0ABS6E8J9</accession>
<evidence type="ECO:0000256" key="3">
    <source>
        <dbReference type="ARBA" id="ARBA00012206"/>
    </source>
</evidence>
<evidence type="ECO:0000256" key="1">
    <source>
        <dbReference type="ARBA" id="ARBA00001947"/>
    </source>
</evidence>
<keyword evidence="12" id="KW-1185">Reference proteome</keyword>
<keyword evidence="6" id="KW-0479">Metal-binding</keyword>
<evidence type="ECO:0000256" key="5">
    <source>
        <dbReference type="ARBA" id="ARBA00022679"/>
    </source>
</evidence>
<evidence type="ECO:0000256" key="7">
    <source>
        <dbReference type="ARBA" id="ARBA00022833"/>
    </source>
</evidence>
<evidence type="ECO:0000256" key="10">
    <source>
        <dbReference type="PIRNR" id="PIRNR010130"/>
    </source>
</evidence>
<dbReference type="NCBIfam" id="NF011652">
    <property type="entry name" value="PRK15070.1"/>
    <property type="match status" value="1"/>
</dbReference>
<comment type="pathway">
    <text evidence="10">Polyol metabolism; 1,2-propanediol degradation.</text>
</comment>
<protein>
    <recommendedName>
        <fullName evidence="4 10">Phosphate propanoyltransferase</fullName>
        <ecNumber evidence="3 10">2.3.1.222</ecNumber>
    </recommendedName>
</protein>
<dbReference type="InterPro" id="IPR008300">
    <property type="entry name" value="PTAC"/>
</dbReference>
<dbReference type="EC" id="2.3.1.222" evidence="3 10"/>
<evidence type="ECO:0000256" key="8">
    <source>
        <dbReference type="ARBA" id="ARBA00023315"/>
    </source>
</evidence>
<comment type="similarity">
    <text evidence="2 10">Belongs to the PduL family.</text>
</comment>
<proteinExistence type="inferred from homology"/>
<comment type="caution">
    <text evidence="11">The sequence shown here is derived from an EMBL/GenBank/DDBJ whole genome shotgun (WGS) entry which is preliminary data.</text>
</comment>
<keyword evidence="8 10" id="KW-0012">Acyltransferase</keyword>
<dbReference type="EMBL" id="JAHLPM010000013">
    <property type="protein sequence ID" value="MBU5439231.1"/>
    <property type="molecule type" value="Genomic_DNA"/>
</dbReference>
<gene>
    <name evidence="11" type="ORF">KQI42_14505</name>
</gene>
<dbReference type="Proteomes" id="UP000749471">
    <property type="component" value="Unassembled WGS sequence"/>
</dbReference>
<name>A0ABS6E8J9_9FIRM</name>
<evidence type="ECO:0000313" key="12">
    <source>
        <dbReference type="Proteomes" id="UP000749471"/>
    </source>
</evidence>
<comment type="function">
    <text evidence="10">Involved in 1,2-propanediol (1,2-PD) degradation by catalyzing the conversion of propanoyl-CoA to propanoyl-phosphate.</text>
</comment>
<evidence type="ECO:0000313" key="11">
    <source>
        <dbReference type="EMBL" id="MBU5439231.1"/>
    </source>
</evidence>
<dbReference type="Pfam" id="PF06130">
    <property type="entry name" value="PTAC"/>
    <property type="match status" value="1"/>
</dbReference>
<evidence type="ECO:0000256" key="2">
    <source>
        <dbReference type="ARBA" id="ARBA00007342"/>
    </source>
</evidence>